<protein>
    <recommendedName>
        <fullName evidence="3">Ribosomal protein S15</fullName>
    </recommendedName>
</protein>
<evidence type="ECO:0000313" key="1">
    <source>
        <dbReference type="EMBL" id="MES1922516.1"/>
    </source>
</evidence>
<keyword evidence="2" id="KW-1185">Reference proteome</keyword>
<reference evidence="1 2" key="1">
    <citation type="journal article" date="2024" name="BMC Biol.">
        <title>Comparative genomics of Ascetosporea gives new insight into the evolutionary basis for animal parasitism in Rhizaria.</title>
        <authorList>
            <person name="Hiltunen Thoren M."/>
            <person name="Onut-Brannstrom I."/>
            <person name="Alfjorden A."/>
            <person name="Peckova H."/>
            <person name="Swords F."/>
            <person name="Hooper C."/>
            <person name="Holzer A.S."/>
            <person name="Bass D."/>
            <person name="Burki F."/>
        </authorList>
    </citation>
    <scope>NUCLEOTIDE SEQUENCE [LARGE SCALE GENOMIC DNA]</scope>
    <source>
        <strain evidence="1">20-A016</strain>
    </source>
</reference>
<evidence type="ECO:0000313" key="2">
    <source>
        <dbReference type="Proteomes" id="UP001439008"/>
    </source>
</evidence>
<accession>A0ABV2AS73</accession>
<dbReference type="SUPFAM" id="SSF47459">
    <property type="entry name" value="HLH, helix-loop-helix DNA-binding domain"/>
    <property type="match status" value="1"/>
</dbReference>
<dbReference type="InterPro" id="IPR036638">
    <property type="entry name" value="HLH_DNA-bd_sf"/>
</dbReference>
<evidence type="ECO:0008006" key="3">
    <source>
        <dbReference type="Google" id="ProtNLM"/>
    </source>
</evidence>
<dbReference type="EMBL" id="JBDODL010003007">
    <property type="protein sequence ID" value="MES1922516.1"/>
    <property type="molecule type" value="Genomic_DNA"/>
</dbReference>
<name>A0ABV2AS73_9EUKA</name>
<dbReference type="Proteomes" id="UP001439008">
    <property type="component" value="Unassembled WGS sequence"/>
</dbReference>
<proteinExistence type="predicted"/>
<sequence>MTENSKIIKRYKEKQNRINISFQYEELKNLLHLKKKDKIVILDETIKRITFMKQQKRVYAARRKNYIAKFKYFASLLREQNNENSLTCAQT</sequence>
<comment type="caution">
    <text evidence="1">The sequence shown here is derived from an EMBL/GenBank/DDBJ whole genome shotgun (WGS) entry which is preliminary data.</text>
</comment>
<organism evidence="1 2">
    <name type="scientific">Bonamia ostreae</name>
    <dbReference type="NCBI Taxonomy" id="126728"/>
    <lineage>
        <taxon>Eukaryota</taxon>
        <taxon>Sar</taxon>
        <taxon>Rhizaria</taxon>
        <taxon>Endomyxa</taxon>
        <taxon>Ascetosporea</taxon>
        <taxon>Haplosporida</taxon>
        <taxon>Bonamia</taxon>
    </lineage>
</organism>
<gene>
    <name evidence="1" type="ORF">MHBO_004034</name>
</gene>